<feature type="compositionally biased region" description="Acidic residues" evidence="4">
    <location>
        <begin position="304"/>
        <end position="314"/>
    </location>
</feature>
<dbReference type="GO" id="GO:0008270">
    <property type="term" value="F:zinc ion binding"/>
    <property type="evidence" value="ECO:0007669"/>
    <property type="project" value="UniProtKB-KW"/>
</dbReference>
<feature type="transmembrane region" description="Helical" evidence="5">
    <location>
        <begin position="156"/>
        <end position="177"/>
    </location>
</feature>
<dbReference type="PROSITE" id="PS51292">
    <property type="entry name" value="ZF_RING_CH"/>
    <property type="match status" value="1"/>
</dbReference>
<feature type="transmembrane region" description="Helical" evidence="5">
    <location>
        <begin position="266"/>
        <end position="286"/>
    </location>
</feature>
<keyword evidence="5" id="KW-1133">Transmembrane helix</keyword>
<dbReference type="InterPro" id="IPR013083">
    <property type="entry name" value="Znf_RING/FYVE/PHD"/>
</dbReference>
<name>A0A0A1TQM9_9HYPO</name>
<feature type="compositionally biased region" description="Basic and acidic residues" evidence="4">
    <location>
        <begin position="15"/>
        <end position="30"/>
    </location>
</feature>
<dbReference type="Proteomes" id="UP000039046">
    <property type="component" value="Unassembled WGS sequence"/>
</dbReference>
<dbReference type="OrthoDB" id="264354at2759"/>
<evidence type="ECO:0000313" key="7">
    <source>
        <dbReference type="EMBL" id="CEJ94175.1"/>
    </source>
</evidence>
<evidence type="ECO:0000259" key="6">
    <source>
        <dbReference type="PROSITE" id="PS51292"/>
    </source>
</evidence>
<dbReference type="EMBL" id="CDHN01000006">
    <property type="protein sequence ID" value="CEJ94175.1"/>
    <property type="molecule type" value="Genomic_DNA"/>
</dbReference>
<gene>
    <name evidence="7" type="ORF">VHEMI09723</name>
</gene>
<evidence type="ECO:0000256" key="2">
    <source>
        <dbReference type="ARBA" id="ARBA00022771"/>
    </source>
</evidence>
<keyword evidence="5" id="KW-0812">Transmembrane</keyword>
<evidence type="ECO:0000256" key="5">
    <source>
        <dbReference type="SAM" id="Phobius"/>
    </source>
</evidence>
<dbReference type="InterPro" id="IPR011016">
    <property type="entry name" value="Znf_RING-CH"/>
</dbReference>
<feature type="region of interest" description="Disordered" evidence="4">
    <location>
        <begin position="1"/>
        <end position="56"/>
    </location>
</feature>
<evidence type="ECO:0000256" key="3">
    <source>
        <dbReference type="ARBA" id="ARBA00022833"/>
    </source>
</evidence>
<protein>
    <recommendedName>
        <fullName evidence="6">RING-CH-type domain-containing protein</fullName>
    </recommendedName>
</protein>
<dbReference type="SMART" id="SM00744">
    <property type="entry name" value="RINGv"/>
    <property type="match status" value="1"/>
</dbReference>
<feature type="domain" description="RING-CH-type" evidence="6">
    <location>
        <begin position="51"/>
        <end position="144"/>
    </location>
</feature>
<accession>A0A0A1TQM9</accession>
<evidence type="ECO:0000256" key="4">
    <source>
        <dbReference type="SAM" id="MobiDB-lite"/>
    </source>
</evidence>
<dbReference type="Gene3D" id="3.30.40.10">
    <property type="entry name" value="Zinc/RING finger domain, C3HC4 (zinc finger)"/>
    <property type="match status" value="1"/>
</dbReference>
<organism evidence="7 8">
    <name type="scientific">[Torrubiella] hemipterigena</name>
    <dbReference type="NCBI Taxonomy" id="1531966"/>
    <lineage>
        <taxon>Eukaryota</taxon>
        <taxon>Fungi</taxon>
        <taxon>Dikarya</taxon>
        <taxon>Ascomycota</taxon>
        <taxon>Pezizomycotina</taxon>
        <taxon>Sordariomycetes</taxon>
        <taxon>Hypocreomycetidae</taxon>
        <taxon>Hypocreales</taxon>
        <taxon>Clavicipitaceae</taxon>
        <taxon>Clavicipitaceae incertae sedis</taxon>
        <taxon>'Torrubiella' clade</taxon>
    </lineage>
</organism>
<dbReference type="SUPFAM" id="SSF57850">
    <property type="entry name" value="RING/U-box"/>
    <property type="match status" value="1"/>
</dbReference>
<dbReference type="PANTHER" id="PTHR46347">
    <property type="entry name" value="RING/FYVE/PHD ZINC FINGER SUPERFAMILY PROTEIN"/>
    <property type="match status" value="1"/>
</dbReference>
<feature type="region of interest" description="Disordered" evidence="4">
    <location>
        <begin position="302"/>
        <end position="331"/>
    </location>
</feature>
<keyword evidence="3" id="KW-0862">Zinc</keyword>
<keyword evidence="1" id="KW-0479">Metal-binding</keyword>
<keyword evidence="2" id="KW-0863">Zinc-finger</keyword>
<feature type="transmembrane region" description="Helical" evidence="5">
    <location>
        <begin position="226"/>
        <end position="246"/>
    </location>
</feature>
<dbReference type="CDD" id="cd16495">
    <property type="entry name" value="RING_CH-C4HC3_MARCH"/>
    <property type="match status" value="1"/>
</dbReference>
<evidence type="ECO:0000313" key="8">
    <source>
        <dbReference type="Proteomes" id="UP000039046"/>
    </source>
</evidence>
<dbReference type="AlphaFoldDB" id="A0A0A1TQM9"/>
<dbReference type="PANTHER" id="PTHR46347:SF1">
    <property type="entry name" value="RING_FYVE_PHD ZINC FINGER SUPERFAMILY PROTEIN"/>
    <property type="match status" value="1"/>
</dbReference>
<proteinExistence type="predicted"/>
<keyword evidence="8" id="KW-1185">Reference proteome</keyword>
<dbReference type="STRING" id="1531966.A0A0A1TQM9"/>
<reference evidence="7 8" key="1">
    <citation type="journal article" date="2015" name="Genome Announc.">
        <title>Draft Genome Sequence and Gene Annotation of the Entomopathogenic Fungus Verticillium hemipterigenum.</title>
        <authorList>
            <person name="Horn F."/>
            <person name="Habel A."/>
            <person name="Scharf D.H."/>
            <person name="Dworschak J."/>
            <person name="Brakhage A.A."/>
            <person name="Guthke R."/>
            <person name="Hertweck C."/>
            <person name="Linde J."/>
        </authorList>
    </citation>
    <scope>NUCLEOTIDE SEQUENCE [LARGE SCALE GENOMIC DNA]</scope>
</reference>
<evidence type="ECO:0000256" key="1">
    <source>
        <dbReference type="ARBA" id="ARBA00022723"/>
    </source>
</evidence>
<keyword evidence="5" id="KW-0472">Membrane</keyword>
<dbReference type="Pfam" id="PF12906">
    <property type="entry name" value="RINGv"/>
    <property type="match status" value="1"/>
</dbReference>
<sequence>MDTQSQWNWSAVDDEGLRQRRQQDDSPSAHEEDDSAPEVPEPPRPEPTRRRGFYPPRTCRICLDTETAKFRSTTRTSLGLSASSTKPIYESDDPELGRLLSPCKCKGTQKYVHEGCLNAWRKGSPDASANLWQCPTCLYQYKLVRLQWASLLGSKLIRALLTIVIFVISVFLLGFVADPIFNLWMDPFGTIGDSVAGVLGDDDNDLLYDPIYESTGSWLEHWLKGFFSLGVVGVIKSTLMMSPWHWAMRVGGRRRRGNGRDRVEDISLVLVLIGAFAALKGIWSGVRMLSDRILQSVRDKVLDVNDDGDEPEPEPEPKAEADDTANAAGQS</sequence>
<dbReference type="HOGENOM" id="CLU_047453_0_0_1"/>